<organism evidence="1 2">
    <name type="scientific">Hydrogeniiclostridium mannosilyticum</name>
    <dbReference type="NCBI Taxonomy" id="2764322"/>
    <lineage>
        <taxon>Bacteria</taxon>
        <taxon>Bacillati</taxon>
        <taxon>Bacillota</taxon>
        <taxon>Clostridia</taxon>
        <taxon>Eubacteriales</taxon>
        <taxon>Acutalibacteraceae</taxon>
        <taxon>Hydrogeniiclostridium</taxon>
    </lineage>
</organism>
<protein>
    <submittedName>
        <fullName evidence="1">Uncharacterized protein</fullName>
    </submittedName>
</protein>
<gene>
    <name evidence="1" type="ORF">DPQ25_13895</name>
</gene>
<dbReference type="EMBL" id="QLYR01000018">
    <property type="protein sequence ID" value="RAQ21990.1"/>
    <property type="molecule type" value="Genomic_DNA"/>
</dbReference>
<sequence>MWKAPHRPADNQITQVFNDGLVTVYAVTDIAEPGYQPKPGLKKKLTLRYEEQRLGIQRLYSGRQNQVELERVIRTPRAGDVNNQDVAVTEDGKQYRIDTVQSVQNVFPSSMDITLAKIEQRFEVSNEMV</sequence>
<accession>A0A328U8N6</accession>
<dbReference type="AlphaFoldDB" id="A0A328U8N6"/>
<dbReference type="Proteomes" id="UP000249377">
    <property type="component" value="Unassembled WGS sequence"/>
</dbReference>
<dbReference type="RefSeq" id="WP_112333779.1">
    <property type="nucleotide sequence ID" value="NZ_JBKYJQ010000001.1"/>
</dbReference>
<name>A0A328U8N6_9FIRM</name>
<reference evidence="1 2" key="1">
    <citation type="submission" date="2018-06" db="EMBL/GenBank/DDBJ databases">
        <title>Noncontiguous genome sequence of Ruminococcaceae bacterium ASD2818.</title>
        <authorList>
            <person name="Chaplin A.V."/>
            <person name="Sokolova S.R."/>
            <person name="Kochetkova T.O."/>
            <person name="Goltsov A.Y."/>
            <person name="Trofimov D.Y."/>
            <person name="Efimov B.A."/>
        </authorList>
    </citation>
    <scope>NUCLEOTIDE SEQUENCE [LARGE SCALE GENOMIC DNA]</scope>
    <source>
        <strain evidence="1 2">ASD2818</strain>
    </source>
</reference>
<evidence type="ECO:0000313" key="1">
    <source>
        <dbReference type="EMBL" id="RAQ21990.1"/>
    </source>
</evidence>
<evidence type="ECO:0000313" key="2">
    <source>
        <dbReference type="Proteomes" id="UP000249377"/>
    </source>
</evidence>
<proteinExistence type="predicted"/>
<comment type="caution">
    <text evidence="1">The sequence shown here is derived from an EMBL/GenBank/DDBJ whole genome shotgun (WGS) entry which is preliminary data.</text>
</comment>
<keyword evidence="2" id="KW-1185">Reference proteome</keyword>